<dbReference type="PROSITE" id="PS00455">
    <property type="entry name" value="AMP_BINDING"/>
    <property type="match status" value="1"/>
</dbReference>
<reference evidence="7" key="1">
    <citation type="journal article" date="2019" name="Syst. Appl. Microbiol.">
        <title>Flavobacterium circumlabens sp. nov. and Flavobacterium cupreum sp. nov., two psychrotrophic species isolated from Antarctic environmental samples.</title>
        <authorList>
            <person name="Kralova S."/>
            <person name="Busse H.-J."/>
            <person name="Svec P."/>
            <person name="Maslanova I."/>
            <person name="Stankova E."/>
            <person name="Bartak M."/>
            <person name="Sedlacek I."/>
        </authorList>
    </citation>
    <scope>NUCLEOTIDE SEQUENCE [LARGE SCALE GENOMIC DNA]</scope>
    <source>
        <strain evidence="7">CCM 8825</strain>
    </source>
</reference>
<name>A0A434A2M5_9FLAO</name>
<dbReference type="SUPFAM" id="SSF52777">
    <property type="entry name" value="CoA-dependent acyltransferases"/>
    <property type="match status" value="4"/>
</dbReference>
<evidence type="ECO:0000313" key="7">
    <source>
        <dbReference type="Proteomes" id="UP000288102"/>
    </source>
</evidence>
<keyword evidence="4" id="KW-0597">Phosphoprotein</keyword>
<dbReference type="Pfam" id="PF00668">
    <property type="entry name" value="Condensation"/>
    <property type="match status" value="2"/>
</dbReference>
<evidence type="ECO:0000313" key="6">
    <source>
        <dbReference type="EMBL" id="RUT68622.1"/>
    </source>
</evidence>
<dbReference type="NCBIfam" id="TIGR01720">
    <property type="entry name" value="NRPS-para261"/>
    <property type="match status" value="1"/>
</dbReference>
<dbReference type="Pfam" id="PF13193">
    <property type="entry name" value="AMP-binding_C"/>
    <property type="match status" value="1"/>
</dbReference>
<dbReference type="InterPro" id="IPR023213">
    <property type="entry name" value="CAT-like_dom_sf"/>
</dbReference>
<dbReference type="CDD" id="cd05930">
    <property type="entry name" value="A_NRPS"/>
    <property type="match status" value="1"/>
</dbReference>
<dbReference type="Gene3D" id="3.30.559.10">
    <property type="entry name" value="Chloramphenicol acetyltransferase-like domain"/>
    <property type="match status" value="2"/>
</dbReference>
<gene>
    <name evidence="6" type="ORF">D0817_19885</name>
</gene>
<dbReference type="InterPro" id="IPR010071">
    <property type="entry name" value="AA_adenyl_dom"/>
</dbReference>
<dbReference type="CDD" id="cd19534">
    <property type="entry name" value="E_NRPS"/>
    <property type="match status" value="1"/>
</dbReference>
<dbReference type="Gene3D" id="1.10.1200.10">
    <property type="entry name" value="ACP-like"/>
    <property type="match status" value="1"/>
</dbReference>
<dbReference type="Gene3D" id="3.30.300.30">
    <property type="match status" value="1"/>
</dbReference>
<evidence type="ECO:0000256" key="3">
    <source>
        <dbReference type="ARBA" id="ARBA00022450"/>
    </source>
</evidence>
<dbReference type="PANTHER" id="PTHR45398:SF1">
    <property type="entry name" value="ENZYME, PUTATIVE (JCVI)-RELATED"/>
    <property type="match status" value="1"/>
</dbReference>
<organism evidence="6 7">
    <name type="scientific">Flavobacterium cupreum</name>
    <dbReference type="NCBI Taxonomy" id="2133766"/>
    <lineage>
        <taxon>Bacteria</taxon>
        <taxon>Pseudomonadati</taxon>
        <taxon>Bacteroidota</taxon>
        <taxon>Flavobacteriia</taxon>
        <taxon>Flavobacteriales</taxon>
        <taxon>Flavobacteriaceae</taxon>
        <taxon>Flavobacterium</taxon>
    </lineage>
</organism>
<dbReference type="PANTHER" id="PTHR45398">
    <property type="match status" value="1"/>
</dbReference>
<protein>
    <submittedName>
        <fullName evidence="6">Amino acid adenylation domain-containing protein</fullName>
    </submittedName>
</protein>
<keyword evidence="3" id="KW-0596">Phosphopantetheine</keyword>
<dbReference type="InterPro" id="IPR009081">
    <property type="entry name" value="PP-bd_ACP"/>
</dbReference>
<dbReference type="EMBL" id="QWDM01000015">
    <property type="protein sequence ID" value="RUT68622.1"/>
    <property type="molecule type" value="Genomic_DNA"/>
</dbReference>
<dbReference type="Gene3D" id="2.30.38.10">
    <property type="entry name" value="Luciferase, Domain 3"/>
    <property type="match status" value="1"/>
</dbReference>
<dbReference type="FunFam" id="3.40.50.980:FF:000001">
    <property type="entry name" value="Non-ribosomal peptide synthetase"/>
    <property type="match status" value="1"/>
</dbReference>
<comment type="cofactor">
    <cofactor evidence="1">
        <name>pantetheine 4'-phosphate</name>
        <dbReference type="ChEBI" id="CHEBI:47942"/>
    </cofactor>
</comment>
<dbReference type="InterPro" id="IPR045851">
    <property type="entry name" value="AMP-bd_C_sf"/>
</dbReference>
<dbReference type="Pfam" id="PF00501">
    <property type="entry name" value="AMP-binding"/>
    <property type="match status" value="1"/>
</dbReference>
<dbReference type="PROSITE" id="PS50075">
    <property type="entry name" value="CARRIER"/>
    <property type="match status" value="1"/>
</dbReference>
<evidence type="ECO:0000256" key="4">
    <source>
        <dbReference type="ARBA" id="ARBA00022553"/>
    </source>
</evidence>
<comment type="caution">
    <text evidence="6">The sequence shown here is derived from an EMBL/GenBank/DDBJ whole genome shotgun (WGS) entry which is preliminary data.</text>
</comment>
<dbReference type="OrthoDB" id="9765680at2"/>
<evidence type="ECO:0000256" key="1">
    <source>
        <dbReference type="ARBA" id="ARBA00001957"/>
    </source>
</evidence>
<dbReference type="InterPro" id="IPR044894">
    <property type="entry name" value="TubC_N_sf"/>
</dbReference>
<dbReference type="InterPro" id="IPR025110">
    <property type="entry name" value="AMP-bd_C"/>
</dbReference>
<keyword evidence="7" id="KW-1185">Reference proteome</keyword>
<sequence>MKSKNIYKIIELLTSNGITLFVKENELRVMKRTDNKLSEELLAVIKSNKEELITFLSSQKNSPANKVKTVSDYGLPAGITNKKLQDFFELPLHEGRISNIYPLTPLQKGFLFHNLYDDSKSAYICQFHCDLKGTVSMASFYKSWTYLMQQHTTLRTAVFGEDLDVPVQCVYDQVPLPVNEMDYSILSKEDSELAFDRFLAEDKEAGFRLAEAPLFRMTLIKLENELTRFVFTHHHIILDGWSVQNIMRNFHDIYVQLERGGALPELALDDFGSHLRHIANVNEGKGLLFWKTYLAELLLPSYVPFVNDISLRNKLFGNKKTEFTVSGAIKAFTKKHRITENTLFQAAWTYLLSKYTGNETVVFGAIISGRDSKQESVEEKIGLYMNTIPVCSTLKKDIKIADWLQELQKGHTTAREEYGDLALSDTESQSNLKGGLFDTIISFQNYLEQEDSLSDANELKMQNLKGDTDTNYALTLDVYAAADQLKIIIQYNDTLISDENIVKIKGHLETVLESLLSDAEYLKDLNYLTTEEEEELVRFNSTEKEYETSKTVLDLIAEQVAAKPEAIALVFEDEQLTYKELDLRSKLWAVKLIDLGVTPGSVVALRMTRSLDMIMAILSVMKAGASYMVIDQNLPDSRAAYMMEESDSKIIITNIEEQPAAFESYSWITAKELRQQKEANNEVKLPEITSESQAYLLYTSGSTGRPKGCMISHGNLFNFIFWGNTFYFENLEEGNWGLISSMSFDLSVTVIFTSLTRGKKLFIGSEAKSMDVLLEDCFNNPDIDTLMLTPTHVTILDGLNIQDTNIKTIICGGEELKKSHIEIIKNINPDCRIFNEYGPTETTVGCTAIEVSPEDEKITIGRPIANTKIYILDADCKAVPVGVAGEIYINSPGVSKGYIGNPVLTAEKFVPVNNSRCYRTGDLARWDSEGRIEYLGRIDDQVKIRGHRIQLKEIESVLDSLEGIQESTVITREDHANSKHLVAYVVSKEEISNNLIQKFLETKLPEYMVPRIYVRLDFFPTTSAGKIDRNALPVPEIDSNYAAPESDLEKQLVAVWQKLLGIEQVGVHDNFYELGGDSIKAIQLASRSKSIGIHFQVKDIFNYQTISEIVLHLKSADTAIKETGLLEGELPLHPIQKMFFKRGYEAINHSNQSVLLKVSKSITNEALVFALAELVKHHDVLRMSFSKKEDSLYPLQQYDSFMPKLLIDQVVSLSDIDAICTGYQADLDIFKGDLVRFVLLETSEEEVENRLFIAIHHLAVDGVSWRILTEDLINLIENHSSGNTFSLPEKATSYRQWVAQLNAYASSAALESEYTYWKEIVSNYSPLPVDVAYNKKISYYETENIRVSLPSSLTHLLVHDMHTMYGTEINDILISALSIALSEWIDAPKVVIALEGHGREELFDDVDINRTTGWFTSVYPVCLDLTEVDDIGILIADTKDMLRSIPNKGIGYNILQFESNSEKIKSDFSIFYEDITFNYLGSFTNVLDTKNGSTVDLASESTGLNVAKQNVNPHKISIDSIIIDGSLQVDWNYDAKRYKKETIQKLANAYIMALEDILSHSNGFMDQEEDEMEEDDYKISIL</sequence>
<dbReference type="RefSeq" id="WP_127340066.1">
    <property type="nucleotide sequence ID" value="NZ_QWDM01000015.1"/>
</dbReference>
<dbReference type="FunFam" id="3.30.300.30:FF:000010">
    <property type="entry name" value="Enterobactin synthetase component F"/>
    <property type="match status" value="1"/>
</dbReference>
<dbReference type="Gene3D" id="1.10.10.1830">
    <property type="entry name" value="Non-ribosomal peptide synthase, adenylation domain"/>
    <property type="match status" value="1"/>
</dbReference>
<dbReference type="InterPro" id="IPR010060">
    <property type="entry name" value="NRPS_synth"/>
</dbReference>
<dbReference type="InterPro" id="IPR001242">
    <property type="entry name" value="Condensation_dom"/>
</dbReference>
<dbReference type="GO" id="GO:0044550">
    <property type="term" value="P:secondary metabolite biosynthetic process"/>
    <property type="evidence" value="ECO:0007669"/>
    <property type="project" value="UniProtKB-ARBA"/>
</dbReference>
<dbReference type="SUPFAM" id="SSF47336">
    <property type="entry name" value="ACP-like"/>
    <property type="match status" value="1"/>
</dbReference>
<proteinExistence type="inferred from homology"/>
<comment type="similarity">
    <text evidence="2">Belongs to the ATP-dependent AMP-binding enzyme family.</text>
</comment>
<dbReference type="InterPro" id="IPR036736">
    <property type="entry name" value="ACP-like_sf"/>
</dbReference>
<accession>A0A434A2M5</accession>
<dbReference type="GO" id="GO:0003824">
    <property type="term" value="F:catalytic activity"/>
    <property type="evidence" value="ECO:0007669"/>
    <property type="project" value="InterPro"/>
</dbReference>
<dbReference type="NCBIfam" id="TIGR01733">
    <property type="entry name" value="AA-adenyl-dom"/>
    <property type="match status" value="1"/>
</dbReference>
<dbReference type="Proteomes" id="UP000288102">
    <property type="component" value="Unassembled WGS sequence"/>
</dbReference>
<dbReference type="SUPFAM" id="SSF56801">
    <property type="entry name" value="Acetyl-CoA synthetase-like"/>
    <property type="match status" value="1"/>
</dbReference>
<dbReference type="Gene3D" id="3.30.559.30">
    <property type="entry name" value="Nonribosomal peptide synthetase, condensation domain"/>
    <property type="match status" value="2"/>
</dbReference>
<evidence type="ECO:0000256" key="2">
    <source>
        <dbReference type="ARBA" id="ARBA00006432"/>
    </source>
</evidence>
<evidence type="ECO:0000259" key="5">
    <source>
        <dbReference type="PROSITE" id="PS50075"/>
    </source>
</evidence>
<dbReference type="Pfam" id="PF00550">
    <property type="entry name" value="PP-binding"/>
    <property type="match status" value="1"/>
</dbReference>
<dbReference type="InterPro" id="IPR020845">
    <property type="entry name" value="AMP-binding_CS"/>
</dbReference>
<dbReference type="FunFam" id="1.10.1200.10:FF:000005">
    <property type="entry name" value="Nonribosomal peptide synthetase 1"/>
    <property type="match status" value="1"/>
</dbReference>
<dbReference type="Gene3D" id="3.40.50.980">
    <property type="match status" value="2"/>
</dbReference>
<feature type="domain" description="Carrier" evidence="5">
    <location>
        <begin position="1043"/>
        <end position="1117"/>
    </location>
</feature>
<dbReference type="InterPro" id="IPR000873">
    <property type="entry name" value="AMP-dep_synth/lig_dom"/>
</dbReference>